<evidence type="ECO:0000313" key="2">
    <source>
        <dbReference type="Proteomes" id="UP000183263"/>
    </source>
</evidence>
<keyword evidence="2" id="KW-1185">Reference proteome</keyword>
<dbReference type="EMBL" id="FNDN01000003">
    <property type="protein sequence ID" value="SDH78939.1"/>
    <property type="molecule type" value="Genomic_DNA"/>
</dbReference>
<name>A0A1G8FAD8_9NOCA</name>
<proteinExistence type="predicted"/>
<dbReference type="InterPro" id="IPR029057">
    <property type="entry name" value="PRTase-like"/>
</dbReference>
<protein>
    <recommendedName>
        <fullName evidence="3">Phosphoribosyl transferase domain-containing protein</fullName>
    </recommendedName>
</protein>
<evidence type="ECO:0008006" key="3">
    <source>
        <dbReference type="Google" id="ProtNLM"/>
    </source>
</evidence>
<dbReference type="InterPro" id="IPR051910">
    <property type="entry name" value="ComF/GntX_DNA_util-trans"/>
</dbReference>
<evidence type="ECO:0000313" key="1">
    <source>
        <dbReference type="EMBL" id="SDH78939.1"/>
    </source>
</evidence>
<dbReference type="SUPFAM" id="SSF53271">
    <property type="entry name" value="PRTase-like"/>
    <property type="match status" value="1"/>
</dbReference>
<dbReference type="Gene3D" id="3.40.50.2020">
    <property type="match status" value="1"/>
</dbReference>
<dbReference type="PANTHER" id="PTHR47505:SF1">
    <property type="entry name" value="DNA UTILIZATION PROTEIN YHGH"/>
    <property type="match status" value="1"/>
</dbReference>
<gene>
    <name evidence="1" type="ORF">SAMN05444695_103219</name>
</gene>
<dbReference type="AlphaFoldDB" id="A0A1G8FAD8"/>
<organism evidence="1 2">
    <name type="scientific">Rhodococcus triatomae</name>
    <dbReference type="NCBI Taxonomy" id="300028"/>
    <lineage>
        <taxon>Bacteria</taxon>
        <taxon>Bacillati</taxon>
        <taxon>Actinomycetota</taxon>
        <taxon>Actinomycetes</taxon>
        <taxon>Mycobacteriales</taxon>
        <taxon>Nocardiaceae</taxon>
        <taxon>Rhodococcus</taxon>
    </lineage>
</organism>
<reference evidence="1 2" key="1">
    <citation type="submission" date="2016-10" db="EMBL/GenBank/DDBJ databases">
        <authorList>
            <person name="de Groot N.N."/>
        </authorList>
    </citation>
    <scope>NUCLEOTIDE SEQUENCE [LARGE SCALE GENOMIC DNA]</scope>
    <source>
        <strain evidence="1 2">DSM 44892</strain>
    </source>
</reference>
<sequence>MWALGPYSGPRRQAVVAAKERGRRDLCEPLGAALAGALGVLGGWAELPEAPLVLVPAPTRARAARRRGGDPVRRMAEAAVGRARVCPALVVRRGVRDSVGLTAAQRQANLSGRVRLTRAGTNLSTYCRAREHAAIVVDDVLTTGTTAAESVRTLGRFGVQVAAVLVVAGV</sequence>
<dbReference type="PANTHER" id="PTHR47505">
    <property type="entry name" value="DNA UTILIZATION PROTEIN YHGH"/>
    <property type="match status" value="1"/>
</dbReference>
<accession>A0A1G8FAD8</accession>
<dbReference type="Proteomes" id="UP000183263">
    <property type="component" value="Unassembled WGS sequence"/>
</dbReference>